<dbReference type="Proteomes" id="UP001181086">
    <property type="component" value="Unassembled WGS sequence"/>
</dbReference>
<dbReference type="AlphaFoldDB" id="A0AAE4LRF3"/>
<evidence type="ECO:0000313" key="1">
    <source>
        <dbReference type="EMBL" id="MDU0269490.1"/>
    </source>
</evidence>
<proteinExistence type="predicted"/>
<reference evidence="1" key="1">
    <citation type="submission" date="2023-10" db="EMBL/GenBank/DDBJ databases">
        <title>Genome of Potential pathogenic bacteria in Crohn's disease.</title>
        <authorList>
            <person name="Rodriguez-Palacios A."/>
        </authorList>
    </citation>
    <scope>NUCLEOTIDE SEQUENCE</scope>
    <source>
        <strain evidence="1">CavFT-hAR62</strain>
    </source>
</reference>
<organism evidence="1 2">
    <name type="scientific">Phocaeicola dorei</name>
    <dbReference type="NCBI Taxonomy" id="357276"/>
    <lineage>
        <taxon>Bacteria</taxon>
        <taxon>Pseudomonadati</taxon>
        <taxon>Bacteroidota</taxon>
        <taxon>Bacteroidia</taxon>
        <taxon>Bacteroidales</taxon>
        <taxon>Bacteroidaceae</taxon>
        <taxon>Phocaeicola</taxon>
    </lineage>
</organism>
<dbReference type="RefSeq" id="WP_178285901.1">
    <property type="nucleotide sequence ID" value="NZ_BAABZF010000001.1"/>
</dbReference>
<name>A0AAE4LRF3_9BACT</name>
<gene>
    <name evidence="1" type="ORF">RVH45_06170</name>
</gene>
<evidence type="ECO:0000313" key="2">
    <source>
        <dbReference type="Proteomes" id="UP001181086"/>
    </source>
</evidence>
<protein>
    <submittedName>
        <fullName evidence="1">Uncharacterized protein</fullName>
    </submittedName>
</protein>
<dbReference type="EMBL" id="JAWDEV010000004">
    <property type="protein sequence ID" value="MDU0269490.1"/>
    <property type="molecule type" value="Genomic_DNA"/>
</dbReference>
<accession>A0AAE4LRF3</accession>
<comment type="caution">
    <text evidence="1">The sequence shown here is derived from an EMBL/GenBank/DDBJ whole genome shotgun (WGS) entry which is preliminary data.</text>
</comment>
<sequence>MKSSSKWTKSYKQKAFSWFCISEKSKFSGKYQEQPYVQPAIFGGGRFLFVPRASTPALIDEVNVLPLLIQMGLHIGHKPVIKIYDKNEQVQIPFLSEEHYQTLELHRKEISNT</sequence>